<organism evidence="2 3">
    <name type="scientific">Strongyloides papillosus</name>
    <name type="common">Intestinal threadworm</name>
    <dbReference type="NCBI Taxonomy" id="174720"/>
    <lineage>
        <taxon>Eukaryota</taxon>
        <taxon>Metazoa</taxon>
        <taxon>Ecdysozoa</taxon>
        <taxon>Nematoda</taxon>
        <taxon>Chromadorea</taxon>
        <taxon>Rhabditida</taxon>
        <taxon>Tylenchina</taxon>
        <taxon>Panagrolaimomorpha</taxon>
        <taxon>Strongyloidoidea</taxon>
        <taxon>Strongyloididae</taxon>
        <taxon>Strongyloides</taxon>
    </lineage>
</organism>
<evidence type="ECO:0000313" key="2">
    <source>
        <dbReference type="Proteomes" id="UP000046392"/>
    </source>
</evidence>
<dbReference type="AlphaFoldDB" id="A0A0N5B8G7"/>
<sequence>MMSGLLNPGVLSLTSFQTIGPYPVRISLPHDPENIKFMIKDLAGKTHSFTYTVLESTFLSHLKIAENPKQANSFMVYDGKEITGYYLNPIDQCRFILWTVDNLSTSTISESFKKFICSKCNASFSNGDTLKIHKQFYCNDLIFPRSQTCSPSIGNNLQMTSLSSSKTLFPPPQLPLHQQHNSLQVSPQIRDIAKNCIFLPIATHNNSHGIQMLGQPQIIIPIAINKDFNLNTNSTIYVKSEMCLGIDIQKKLNIGNDGFCINVETEKSVDLPISTSNMNQNSIELTRKRTTSVDGNKIDLTTNNQSIDFQCKKMFIESLPSQMSNISPSTTSVCINQVLPEKKFQCCCSASFSTEETFAAHVKTYCKNRTIKPDETITKELQRKTLRPCPKCNCYTSSTAEMTQHLKNIHDYSKSFTCKICSYKGFSERGMKAHLKIHGEISIQDEDFQKYITVIHNEGSETKIQ</sequence>
<dbReference type="SUPFAM" id="SSF57667">
    <property type="entry name" value="beta-beta-alpha zinc fingers"/>
    <property type="match status" value="1"/>
</dbReference>
<dbReference type="GO" id="GO:0007507">
    <property type="term" value="P:heart development"/>
    <property type="evidence" value="ECO:0007669"/>
    <property type="project" value="TreeGrafter"/>
</dbReference>
<evidence type="ECO:0000259" key="1">
    <source>
        <dbReference type="SMART" id="SM00355"/>
    </source>
</evidence>
<feature type="domain" description="C2H2-type" evidence="1">
    <location>
        <begin position="115"/>
        <end position="135"/>
    </location>
</feature>
<protein>
    <submittedName>
        <fullName evidence="3">C2H2-type domain-containing protein</fullName>
    </submittedName>
</protein>
<dbReference type="SMART" id="SM00355">
    <property type="entry name" value="ZnF_C2H2"/>
    <property type="match status" value="3"/>
</dbReference>
<dbReference type="WBParaSite" id="SPAL_0000234000.1">
    <property type="protein sequence ID" value="SPAL_0000234000.1"/>
    <property type="gene ID" value="SPAL_0000234000"/>
</dbReference>
<dbReference type="GO" id="GO:0045944">
    <property type="term" value="P:positive regulation of transcription by RNA polymerase II"/>
    <property type="evidence" value="ECO:0007669"/>
    <property type="project" value="TreeGrafter"/>
</dbReference>
<dbReference type="InterPro" id="IPR039746">
    <property type="entry name" value="FOG"/>
</dbReference>
<feature type="domain" description="C2H2-type" evidence="1">
    <location>
        <begin position="416"/>
        <end position="438"/>
    </location>
</feature>
<accession>A0A0N5B8G7</accession>
<dbReference type="GO" id="GO:0030154">
    <property type="term" value="P:cell differentiation"/>
    <property type="evidence" value="ECO:0007669"/>
    <property type="project" value="TreeGrafter"/>
</dbReference>
<dbReference type="Gene3D" id="3.30.160.60">
    <property type="entry name" value="Classic Zinc Finger"/>
    <property type="match status" value="1"/>
</dbReference>
<name>A0A0N5B8G7_STREA</name>
<dbReference type="Proteomes" id="UP000046392">
    <property type="component" value="Unplaced"/>
</dbReference>
<feature type="domain" description="C2H2-type" evidence="1">
    <location>
        <begin position="387"/>
        <end position="410"/>
    </location>
</feature>
<reference evidence="3" key="1">
    <citation type="submission" date="2017-02" db="UniProtKB">
        <authorList>
            <consortium name="WormBaseParasite"/>
        </authorList>
    </citation>
    <scope>IDENTIFICATION</scope>
</reference>
<proteinExistence type="predicted"/>
<dbReference type="STRING" id="174720.A0A0N5B8G7"/>
<dbReference type="PANTHER" id="PTHR12958">
    <property type="entry name" value="FRIEND OF GATA2-RELATED"/>
    <property type="match status" value="1"/>
</dbReference>
<dbReference type="InterPro" id="IPR036236">
    <property type="entry name" value="Znf_C2H2_sf"/>
</dbReference>
<dbReference type="GO" id="GO:0061629">
    <property type="term" value="F:RNA polymerase II-specific DNA-binding transcription factor binding"/>
    <property type="evidence" value="ECO:0007669"/>
    <property type="project" value="InterPro"/>
</dbReference>
<dbReference type="GO" id="GO:0005634">
    <property type="term" value="C:nucleus"/>
    <property type="evidence" value="ECO:0007669"/>
    <property type="project" value="TreeGrafter"/>
</dbReference>
<evidence type="ECO:0000313" key="3">
    <source>
        <dbReference type="WBParaSite" id="SPAL_0000234000.1"/>
    </source>
</evidence>
<keyword evidence="2" id="KW-1185">Reference proteome</keyword>
<dbReference type="PANTHER" id="PTHR12958:SF3">
    <property type="entry name" value="ZINC FINGER PROTEIN USH"/>
    <property type="match status" value="1"/>
</dbReference>
<dbReference type="InterPro" id="IPR013087">
    <property type="entry name" value="Znf_C2H2_type"/>
</dbReference>
<dbReference type="GO" id="GO:0000122">
    <property type="term" value="P:negative regulation of transcription by RNA polymerase II"/>
    <property type="evidence" value="ECO:0007669"/>
    <property type="project" value="TreeGrafter"/>
</dbReference>